<keyword evidence="2" id="KW-1185">Reference proteome</keyword>
<protein>
    <submittedName>
        <fullName evidence="1">Uncharacterized protein</fullName>
    </submittedName>
</protein>
<organism evidence="1 2">
    <name type="scientific">Gnathostoma spinigerum</name>
    <dbReference type="NCBI Taxonomy" id="75299"/>
    <lineage>
        <taxon>Eukaryota</taxon>
        <taxon>Metazoa</taxon>
        <taxon>Ecdysozoa</taxon>
        <taxon>Nematoda</taxon>
        <taxon>Chromadorea</taxon>
        <taxon>Rhabditida</taxon>
        <taxon>Spirurina</taxon>
        <taxon>Gnathostomatomorpha</taxon>
        <taxon>Gnathostomatoidea</taxon>
        <taxon>Gnathostomatidae</taxon>
        <taxon>Gnathostoma</taxon>
    </lineage>
</organism>
<evidence type="ECO:0000313" key="2">
    <source>
        <dbReference type="Proteomes" id="UP001608902"/>
    </source>
</evidence>
<dbReference type="EMBL" id="JBGFUD010000183">
    <property type="protein sequence ID" value="MFH4973916.1"/>
    <property type="molecule type" value="Genomic_DNA"/>
</dbReference>
<evidence type="ECO:0000313" key="1">
    <source>
        <dbReference type="EMBL" id="MFH4973916.1"/>
    </source>
</evidence>
<accession>A0ABD6E970</accession>
<sequence>MLPEQQAVQKFCEQEGASWKALPQRLRSRVVLCRRPRRVERAWKFEIGFGLSPLCSILNIHNIFFGNRDASDVL</sequence>
<dbReference type="AlphaFoldDB" id="A0ABD6E970"/>
<dbReference type="Proteomes" id="UP001608902">
    <property type="component" value="Unassembled WGS sequence"/>
</dbReference>
<name>A0ABD6E970_9BILA</name>
<comment type="caution">
    <text evidence="1">The sequence shown here is derived from an EMBL/GenBank/DDBJ whole genome shotgun (WGS) entry which is preliminary data.</text>
</comment>
<gene>
    <name evidence="1" type="ORF">AB6A40_000625</name>
</gene>
<reference evidence="1 2" key="1">
    <citation type="submission" date="2024-08" db="EMBL/GenBank/DDBJ databases">
        <title>Gnathostoma spinigerum genome.</title>
        <authorList>
            <person name="Gonzalez-Bertolin B."/>
            <person name="Monzon S."/>
            <person name="Zaballos A."/>
            <person name="Jimenez P."/>
            <person name="Dekumyoy P."/>
            <person name="Varona S."/>
            <person name="Cuesta I."/>
            <person name="Sumanam S."/>
            <person name="Adisakwattana P."/>
            <person name="Gasser R.B."/>
            <person name="Hernandez-Gonzalez A."/>
            <person name="Young N.D."/>
            <person name="Perteguer M.J."/>
        </authorList>
    </citation>
    <scope>NUCLEOTIDE SEQUENCE [LARGE SCALE GENOMIC DNA]</scope>
    <source>
        <strain evidence="1">AL3</strain>
        <tissue evidence="1">Liver</tissue>
    </source>
</reference>
<proteinExistence type="predicted"/>